<dbReference type="GO" id="GO:0005789">
    <property type="term" value="C:endoplasmic reticulum membrane"/>
    <property type="evidence" value="ECO:0007669"/>
    <property type="project" value="UniProtKB-SubCell"/>
</dbReference>
<dbReference type="GO" id="GO:0140042">
    <property type="term" value="P:lipid droplet formation"/>
    <property type="evidence" value="ECO:0007669"/>
    <property type="project" value="UniProtKB-ARBA"/>
</dbReference>
<organism evidence="9 10">
    <name type="scientific">Canna indica</name>
    <name type="common">Indian-shot</name>
    <dbReference type="NCBI Taxonomy" id="4628"/>
    <lineage>
        <taxon>Eukaryota</taxon>
        <taxon>Viridiplantae</taxon>
        <taxon>Streptophyta</taxon>
        <taxon>Embryophyta</taxon>
        <taxon>Tracheophyta</taxon>
        <taxon>Spermatophyta</taxon>
        <taxon>Magnoliopsida</taxon>
        <taxon>Liliopsida</taxon>
        <taxon>Zingiberales</taxon>
        <taxon>Cannaceae</taxon>
        <taxon>Canna</taxon>
    </lineage>
</organism>
<accession>A0AAQ3JMV5</accession>
<evidence type="ECO:0000256" key="6">
    <source>
        <dbReference type="ARBA" id="ARBA00023136"/>
    </source>
</evidence>
<evidence type="ECO:0000256" key="4">
    <source>
        <dbReference type="ARBA" id="ARBA00022989"/>
    </source>
</evidence>
<dbReference type="Pfam" id="PF06775">
    <property type="entry name" value="Seipin"/>
    <property type="match status" value="1"/>
</dbReference>
<evidence type="ECO:0000256" key="7">
    <source>
        <dbReference type="SAM" id="MobiDB-lite"/>
    </source>
</evidence>
<feature type="transmembrane region" description="Helical" evidence="8">
    <location>
        <begin position="247"/>
        <end position="270"/>
    </location>
</feature>
<dbReference type="Proteomes" id="UP001327560">
    <property type="component" value="Chromosome 1"/>
</dbReference>
<protein>
    <submittedName>
        <fullName evidence="9">Seipin-2-like isoform X1</fullName>
    </submittedName>
</protein>
<evidence type="ECO:0000313" key="10">
    <source>
        <dbReference type="Proteomes" id="UP001327560"/>
    </source>
</evidence>
<keyword evidence="2 8" id="KW-0812">Transmembrane</keyword>
<dbReference type="PANTHER" id="PTHR21212:SF0">
    <property type="entry name" value="SEIPIN"/>
    <property type="match status" value="1"/>
</dbReference>
<name>A0AAQ3JMV5_9LILI</name>
<sequence>MNPRDSLDNEDEVEFFDAFDSLSNPYAADDDDGTLSDSAPPPLLESVPIPASPPPTPAIRRRRTRRHPVPPSPRRTTSASKDPSLDSPTERRREILLALKAQELDSNSPSTSALTSDRGGDRRPEVSSQSVATSVRGDSGLEAIDTALVPPRSCLEYVADFVIRAVFFQITLLINFIKLPFWLLYYSFLLVADPFGTLRRATGAAKVRFTGAFKGLFGKVLPSAFERVTGHQEAGKLVARLAWGCFWSLYVCFMLFGLLTVSFLGGGLIVRRVVEEPVHMTEELSFDYTKASPQALVPIPSYGGCSVSGEKFDVTTTSQNVWRLVPPNQKLQLTISLTLPESNYNRNLGVFQVRVELLTLNGNVTTSSSQPCILRFKSSHIRLVETFLKSMLLLAGYSSESQVLRLRMRGLREGTKPTVCIRVILEQRAEFKPGAGIPEIYAASMKLESELPLLKRMIWNWRMTVFIWTSMVLFIMQLLIVLVCCRPVIVPGARLGGGSSRTP</sequence>
<feature type="transmembrane region" description="Helical" evidence="8">
    <location>
        <begin position="465"/>
        <end position="489"/>
    </location>
</feature>
<keyword evidence="10" id="KW-1185">Reference proteome</keyword>
<dbReference type="CDD" id="cd23995">
    <property type="entry name" value="Seipin_BSCL2_like"/>
    <property type="match status" value="1"/>
</dbReference>
<evidence type="ECO:0000256" key="5">
    <source>
        <dbReference type="ARBA" id="ARBA00023098"/>
    </source>
</evidence>
<reference evidence="9 10" key="1">
    <citation type="submission" date="2023-10" db="EMBL/GenBank/DDBJ databases">
        <title>Chromosome-scale genome assembly provides insights into flower coloration mechanisms of Canna indica.</title>
        <authorList>
            <person name="Li C."/>
        </authorList>
    </citation>
    <scope>NUCLEOTIDE SEQUENCE [LARGE SCALE GENOMIC DNA]</scope>
    <source>
        <tissue evidence="9">Flower</tissue>
    </source>
</reference>
<keyword evidence="4 8" id="KW-1133">Transmembrane helix</keyword>
<keyword evidence="5" id="KW-0443">Lipid metabolism</keyword>
<evidence type="ECO:0000313" key="9">
    <source>
        <dbReference type="EMBL" id="WOK92883.1"/>
    </source>
</evidence>
<dbReference type="EMBL" id="CP136890">
    <property type="protein sequence ID" value="WOK92883.1"/>
    <property type="molecule type" value="Genomic_DNA"/>
</dbReference>
<comment type="subcellular location">
    <subcellularLocation>
        <location evidence="1">Endoplasmic reticulum membrane</location>
        <topology evidence="1">Multi-pass membrane protein</topology>
    </subcellularLocation>
</comment>
<evidence type="ECO:0000256" key="3">
    <source>
        <dbReference type="ARBA" id="ARBA00022824"/>
    </source>
</evidence>
<dbReference type="PANTHER" id="PTHR21212">
    <property type="entry name" value="BERNARDINELLI-SEIP CONGENITAL LIPODYSTROPHY 2 HOMOLOG BSCL2 PROTEIN"/>
    <property type="match status" value="1"/>
</dbReference>
<dbReference type="AlphaFoldDB" id="A0AAQ3JMV5"/>
<evidence type="ECO:0000256" key="1">
    <source>
        <dbReference type="ARBA" id="ARBA00004477"/>
    </source>
</evidence>
<feature type="compositionally biased region" description="Acidic residues" evidence="7">
    <location>
        <begin position="8"/>
        <end position="17"/>
    </location>
</feature>
<keyword evidence="6 8" id="KW-0472">Membrane</keyword>
<evidence type="ECO:0000256" key="8">
    <source>
        <dbReference type="SAM" id="Phobius"/>
    </source>
</evidence>
<keyword evidence="3" id="KW-0256">Endoplasmic reticulum</keyword>
<gene>
    <name evidence="9" type="ORF">Cni_G01575</name>
</gene>
<proteinExistence type="predicted"/>
<feature type="transmembrane region" description="Helical" evidence="8">
    <location>
        <begin position="161"/>
        <end position="185"/>
    </location>
</feature>
<dbReference type="InterPro" id="IPR009617">
    <property type="entry name" value="Seipin"/>
</dbReference>
<feature type="compositionally biased region" description="Basic residues" evidence="7">
    <location>
        <begin position="59"/>
        <end position="68"/>
    </location>
</feature>
<evidence type="ECO:0000256" key="2">
    <source>
        <dbReference type="ARBA" id="ARBA00022692"/>
    </source>
</evidence>
<feature type="region of interest" description="Disordered" evidence="7">
    <location>
        <begin position="1"/>
        <end position="89"/>
    </location>
</feature>
<feature type="compositionally biased region" description="Polar residues" evidence="7">
    <location>
        <begin position="104"/>
        <end position="115"/>
    </location>
</feature>
<dbReference type="GO" id="GO:0006629">
    <property type="term" value="P:lipid metabolic process"/>
    <property type="evidence" value="ECO:0007669"/>
    <property type="project" value="UniProtKB-KW"/>
</dbReference>
<feature type="region of interest" description="Disordered" evidence="7">
    <location>
        <begin position="104"/>
        <end position="134"/>
    </location>
</feature>